<accession>A0A7X1PKC1</accession>
<dbReference type="InterPro" id="IPR004360">
    <property type="entry name" value="Glyas_Fos-R_dOase_dom"/>
</dbReference>
<reference evidence="5 6" key="1">
    <citation type="submission" date="2019-10" db="EMBL/GenBank/DDBJ databases">
        <title>Pseudomonas dajingensis sp. nov., isolated from the profound head ulcers of farmed Murray cod (Maccullochella peelii peelii).</title>
        <authorList>
            <person name="Liu Y."/>
        </authorList>
    </citation>
    <scope>NUCLEOTIDE SEQUENCE [LARGE SCALE GENOMIC DNA]</scope>
    <source>
        <strain evidence="5 6">MC042</strain>
    </source>
</reference>
<comment type="caution">
    <text evidence="5">The sequence shown here is derived from an EMBL/GenBank/DDBJ whole genome shotgun (WGS) entry which is preliminary data.</text>
</comment>
<dbReference type="RefSeq" id="WP_152897146.1">
    <property type="nucleotide sequence ID" value="NZ_WHUV01000001.1"/>
</dbReference>
<evidence type="ECO:0000313" key="5">
    <source>
        <dbReference type="EMBL" id="MQA53407.1"/>
    </source>
</evidence>
<evidence type="ECO:0000256" key="2">
    <source>
        <dbReference type="ARBA" id="ARBA00021572"/>
    </source>
</evidence>
<dbReference type="EMBL" id="WHUV01000001">
    <property type="protein sequence ID" value="MQA53407.1"/>
    <property type="molecule type" value="Genomic_DNA"/>
</dbReference>
<dbReference type="CDD" id="cd08349">
    <property type="entry name" value="BLMA_like"/>
    <property type="match status" value="1"/>
</dbReference>
<proteinExistence type="inferred from homology"/>
<protein>
    <recommendedName>
        <fullName evidence="2">Bleomycin resistance protein</fullName>
    </recommendedName>
</protein>
<feature type="domain" description="VOC" evidence="4">
    <location>
        <begin position="6"/>
        <end position="137"/>
    </location>
</feature>
<dbReference type="Proteomes" id="UP000486534">
    <property type="component" value="Unassembled WGS sequence"/>
</dbReference>
<sequence length="143" mass="16419">MTPGFQMNKLVPELLVTNLDRSLEFYCTILGFRVEYQRPESGFAFLDFNGAQLMLEEDDQESSPWRVEPLEAPFGRGMNLSIECPDIRVLAQALAHAGIMLRRDIQECWYRQDDRLCGQSNLLVLDPDGYLLRFTQALGFRPA</sequence>
<evidence type="ECO:0000259" key="4">
    <source>
        <dbReference type="PROSITE" id="PS51819"/>
    </source>
</evidence>
<dbReference type="InterPro" id="IPR037523">
    <property type="entry name" value="VOC_core"/>
</dbReference>
<evidence type="ECO:0000256" key="1">
    <source>
        <dbReference type="ARBA" id="ARBA00011051"/>
    </source>
</evidence>
<dbReference type="PROSITE" id="PS51819">
    <property type="entry name" value="VOC"/>
    <property type="match status" value="1"/>
</dbReference>
<dbReference type="InterPro" id="IPR029068">
    <property type="entry name" value="Glyas_Bleomycin-R_OHBP_Dase"/>
</dbReference>
<dbReference type="InterPro" id="IPR000335">
    <property type="entry name" value="Bleomycin-R"/>
</dbReference>
<keyword evidence="3" id="KW-0046">Antibiotic resistance</keyword>
<dbReference type="GO" id="GO:0046677">
    <property type="term" value="P:response to antibiotic"/>
    <property type="evidence" value="ECO:0007669"/>
    <property type="project" value="UniProtKB-KW"/>
</dbReference>
<comment type="similarity">
    <text evidence="1">Belongs to the bleomycin resistance protein family.</text>
</comment>
<gene>
    <name evidence="5" type="ORF">GDH07_08770</name>
</gene>
<evidence type="ECO:0000256" key="3">
    <source>
        <dbReference type="ARBA" id="ARBA00023251"/>
    </source>
</evidence>
<name>A0A7X1PKC1_9PSED</name>
<organism evidence="5 6">
    <name type="scientific">Pseudomonas piscis</name>
    <dbReference type="NCBI Taxonomy" id="2614538"/>
    <lineage>
        <taxon>Bacteria</taxon>
        <taxon>Pseudomonadati</taxon>
        <taxon>Pseudomonadota</taxon>
        <taxon>Gammaproteobacteria</taxon>
        <taxon>Pseudomonadales</taxon>
        <taxon>Pseudomonadaceae</taxon>
        <taxon>Pseudomonas</taxon>
    </lineage>
</organism>
<dbReference type="SUPFAM" id="SSF54593">
    <property type="entry name" value="Glyoxalase/Bleomycin resistance protein/Dihydroxybiphenyl dioxygenase"/>
    <property type="match status" value="1"/>
</dbReference>
<dbReference type="Pfam" id="PF00903">
    <property type="entry name" value="Glyoxalase"/>
    <property type="match status" value="1"/>
</dbReference>
<dbReference type="AlphaFoldDB" id="A0A7X1PKC1"/>
<dbReference type="Gene3D" id="3.10.180.10">
    <property type="entry name" value="2,3-Dihydroxybiphenyl 1,2-Dioxygenase, domain 1"/>
    <property type="match status" value="1"/>
</dbReference>
<evidence type="ECO:0000313" key="6">
    <source>
        <dbReference type="Proteomes" id="UP000486534"/>
    </source>
</evidence>